<keyword evidence="9 13" id="KW-1133">Transmembrane helix</keyword>
<evidence type="ECO:0000256" key="5">
    <source>
        <dbReference type="ARBA" id="ARBA00022553"/>
    </source>
</evidence>
<protein>
    <recommendedName>
        <fullName evidence="3">histidine kinase</fullName>
        <ecNumber evidence="3">2.7.13.3</ecNumber>
    </recommendedName>
</protein>
<gene>
    <name evidence="16" type="ORF">KEM10_16820</name>
</gene>
<keyword evidence="6" id="KW-0808">Transferase</keyword>
<dbReference type="InterPro" id="IPR036890">
    <property type="entry name" value="HATPase_C_sf"/>
</dbReference>
<dbReference type="SUPFAM" id="SSF158472">
    <property type="entry name" value="HAMP domain-like"/>
    <property type="match status" value="1"/>
</dbReference>
<dbReference type="SUPFAM" id="SSF55874">
    <property type="entry name" value="ATPase domain of HSP90 chaperone/DNA topoisomerase II/histidine kinase"/>
    <property type="match status" value="1"/>
</dbReference>
<evidence type="ECO:0000259" key="15">
    <source>
        <dbReference type="PROSITE" id="PS50885"/>
    </source>
</evidence>
<evidence type="ECO:0000256" key="4">
    <source>
        <dbReference type="ARBA" id="ARBA00022475"/>
    </source>
</evidence>
<keyword evidence="5" id="KW-0597">Phosphoprotein</keyword>
<dbReference type="Pfam" id="PF00672">
    <property type="entry name" value="HAMP"/>
    <property type="match status" value="1"/>
</dbReference>
<proteinExistence type="predicted"/>
<evidence type="ECO:0000256" key="8">
    <source>
        <dbReference type="ARBA" id="ARBA00022777"/>
    </source>
</evidence>
<dbReference type="InterPro" id="IPR036097">
    <property type="entry name" value="HisK_dim/P_sf"/>
</dbReference>
<evidence type="ECO:0000256" key="11">
    <source>
        <dbReference type="ARBA" id="ARBA00023136"/>
    </source>
</evidence>
<keyword evidence="11 13" id="KW-0472">Membrane</keyword>
<evidence type="ECO:0000256" key="6">
    <source>
        <dbReference type="ARBA" id="ARBA00022679"/>
    </source>
</evidence>
<dbReference type="InterPro" id="IPR003594">
    <property type="entry name" value="HATPase_dom"/>
</dbReference>
<dbReference type="Gene3D" id="6.10.340.10">
    <property type="match status" value="1"/>
</dbReference>
<dbReference type="InterPro" id="IPR033479">
    <property type="entry name" value="dCache_1"/>
</dbReference>
<evidence type="ECO:0000256" key="7">
    <source>
        <dbReference type="ARBA" id="ARBA00022692"/>
    </source>
</evidence>
<dbReference type="PANTHER" id="PTHR43711">
    <property type="entry name" value="TWO-COMPONENT HISTIDINE KINASE"/>
    <property type="match status" value="1"/>
</dbReference>
<dbReference type="InterPro" id="IPR003660">
    <property type="entry name" value="HAMP_dom"/>
</dbReference>
<dbReference type="SUPFAM" id="SSF47384">
    <property type="entry name" value="Homodimeric domain of signal transducing histidine kinase"/>
    <property type="match status" value="1"/>
</dbReference>
<dbReference type="PROSITE" id="PS50885">
    <property type="entry name" value="HAMP"/>
    <property type="match status" value="1"/>
</dbReference>
<dbReference type="Gene3D" id="3.30.565.10">
    <property type="entry name" value="Histidine kinase-like ATPase, C-terminal domain"/>
    <property type="match status" value="1"/>
</dbReference>
<evidence type="ECO:0000256" key="2">
    <source>
        <dbReference type="ARBA" id="ARBA00004651"/>
    </source>
</evidence>
<evidence type="ECO:0000256" key="10">
    <source>
        <dbReference type="ARBA" id="ARBA00023012"/>
    </source>
</evidence>
<dbReference type="CDD" id="cd16922">
    <property type="entry name" value="HATPase_EvgS-ArcB-TorS-like"/>
    <property type="match status" value="1"/>
</dbReference>
<evidence type="ECO:0000313" key="17">
    <source>
        <dbReference type="Proteomes" id="UP000708576"/>
    </source>
</evidence>
<dbReference type="CDD" id="cd06225">
    <property type="entry name" value="HAMP"/>
    <property type="match status" value="1"/>
</dbReference>
<keyword evidence="8 16" id="KW-0418">Kinase</keyword>
<dbReference type="SMART" id="SM00387">
    <property type="entry name" value="HATPase_c"/>
    <property type="match status" value="1"/>
</dbReference>
<dbReference type="Gene3D" id="3.30.450.20">
    <property type="entry name" value="PAS domain"/>
    <property type="match status" value="1"/>
</dbReference>
<organism evidence="16 17">
    <name type="scientific">Carboxylicivirga linearis</name>
    <dbReference type="NCBI Taxonomy" id="1628157"/>
    <lineage>
        <taxon>Bacteria</taxon>
        <taxon>Pseudomonadati</taxon>
        <taxon>Bacteroidota</taxon>
        <taxon>Bacteroidia</taxon>
        <taxon>Marinilabiliales</taxon>
        <taxon>Marinilabiliaceae</taxon>
        <taxon>Carboxylicivirga</taxon>
    </lineage>
</organism>
<comment type="subcellular location">
    <subcellularLocation>
        <location evidence="2">Cell membrane</location>
        <topology evidence="2">Multi-pass membrane protein</topology>
    </subcellularLocation>
</comment>
<evidence type="ECO:0000256" key="1">
    <source>
        <dbReference type="ARBA" id="ARBA00000085"/>
    </source>
</evidence>
<keyword evidence="17" id="KW-1185">Reference proteome</keyword>
<accession>A0ABS5JYJ1</accession>
<sequence length="629" mass="70891">MINLKLRHIRTNLAITIGAFVFLTIMVLGWVHYFSVSRSLMKDAYEKQLITTLRAYQSSLQALLERAIETSEILADDPILIEWFESPEPNDQLKELALERLNKLKEQFGYTTVFAVSKKTHEYWRENFKLLDIVSKDDPDDSWFFDAIISKQKSALNFDYNKELNETILFVNVLMGDINNPIGVAGIGIDPSILVDKFKKNKSSDNAVLWLIDQSGKIIMSEDSLEINQQLSNCLGEETVKNIVKSNNHSYVQHIILADTKYELASMNVGTTKYKVVMIIPQKDLLSVLDVIRSNTVWLSIIILLLTLVVVSIVANRITHPIIRLTGIANQLWQNQLHTKIDQNLISRTDEIGHLAQSFQNMQTQLSDVIDKLNQANFDLKSEKKELKRTNSKLEIALEKASKSERLTKSFLANISHEIRTPMNSIMGFAQLIEVEDLADPVLNTYSNIIVRNSQQLLSILNNLIEVSKMDSGMTKPNISSLSAMQLVTGTFDLFSYASGEKIIIYNESEKANSDILFDSDPLLIQQVLNNLLSNAIKYTPSGIIKIGFKKEDHQVIFYVSDTGIGVSESDAQSVFEPFWQVDQSNTINDGAGLGLAISKRIADILNGKLWLESKPNEGSVFYFSLPTG</sequence>
<dbReference type="Proteomes" id="UP000708576">
    <property type="component" value="Unassembled WGS sequence"/>
</dbReference>
<evidence type="ECO:0000256" key="3">
    <source>
        <dbReference type="ARBA" id="ARBA00012438"/>
    </source>
</evidence>
<dbReference type="Pfam" id="PF00512">
    <property type="entry name" value="HisKA"/>
    <property type="match status" value="1"/>
</dbReference>
<reference evidence="16 17" key="1">
    <citation type="journal article" date="2015" name="Int. J. Syst. Evol. Microbiol.">
        <title>Carboxylicivirga linearis sp. nov., isolated from a sea cucumber culture pond.</title>
        <authorList>
            <person name="Wang F.Q."/>
            <person name="Zhou Y.X."/>
            <person name="Lin X.Z."/>
            <person name="Chen G.J."/>
            <person name="Du Z.J."/>
        </authorList>
    </citation>
    <scope>NUCLEOTIDE SEQUENCE [LARGE SCALE GENOMIC DNA]</scope>
    <source>
        <strain evidence="16 17">FB218</strain>
    </source>
</reference>
<evidence type="ECO:0000259" key="14">
    <source>
        <dbReference type="PROSITE" id="PS50109"/>
    </source>
</evidence>
<dbReference type="GO" id="GO:0016301">
    <property type="term" value="F:kinase activity"/>
    <property type="evidence" value="ECO:0007669"/>
    <property type="project" value="UniProtKB-KW"/>
</dbReference>
<keyword evidence="10" id="KW-0902">Two-component regulatory system</keyword>
<evidence type="ECO:0000256" key="12">
    <source>
        <dbReference type="SAM" id="Coils"/>
    </source>
</evidence>
<keyword evidence="4" id="KW-1003">Cell membrane</keyword>
<dbReference type="Pfam" id="PF02743">
    <property type="entry name" value="dCache_1"/>
    <property type="match status" value="1"/>
</dbReference>
<dbReference type="CDD" id="cd00082">
    <property type="entry name" value="HisKA"/>
    <property type="match status" value="1"/>
</dbReference>
<dbReference type="SMART" id="SM00304">
    <property type="entry name" value="HAMP"/>
    <property type="match status" value="1"/>
</dbReference>
<dbReference type="InterPro" id="IPR005467">
    <property type="entry name" value="His_kinase_dom"/>
</dbReference>
<feature type="transmembrane region" description="Helical" evidence="13">
    <location>
        <begin position="297"/>
        <end position="315"/>
    </location>
</feature>
<dbReference type="InterPro" id="IPR050736">
    <property type="entry name" value="Sensor_HK_Regulatory"/>
</dbReference>
<evidence type="ECO:0000256" key="9">
    <source>
        <dbReference type="ARBA" id="ARBA00022989"/>
    </source>
</evidence>
<dbReference type="PROSITE" id="PS50109">
    <property type="entry name" value="HIS_KIN"/>
    <property type="match status" value="1"/>
</dbReference>
<feature type="transmembrane region" description="Helical" evidence="13">
    <location>
        <begin position="12"/>
        <end position="33"/>
    </location>
</feature>
<dbReference type="InterPro" id="IPR004358">
    <property type="entry name" value="Sig_transdc_His_kin-like_C"/>
</dbReference>
<dbReference type="EMBL" id="JAGUCO010000017">
    <property type="protein sequence ID" value="MBS2099953.1"/>
    <property type="molecule type" value="Genomic_DNA"/>
</dbReference>
<keyword evidence="7 13" id="KW-0812">Transmembrane</keyword>
<name>A0ABS5JYJ1_9BACT</name>
<dbReference type="Gene3D" id="1.10.287.130">
    <property type="match status" value="1"/>
</dbReference>
<feature type="domain" description="Histidine kinase" evidence="14">
    <location>
        <begin position="414"/>
        <end position="629"/>
    </location>
</feature>
<comment type="catalytic activity">
    <reaction evidence="1">
        <text>ATP + protein L-histidine = ADP + protein N-phospho-L-histidine.</text>
        <dbReference type="EC" id="2.7.13.3"/>
    </reaction>
</comment>
<feature type="domain" description="HAMP" evidence="15">
    <location>
        <begin position="316"/>
        <end position="371"/>
    </location>
</feature>
<dbReference type="Pfam" id="PF02518">
    <property type="entry name" value="HATPase_c"/>
    <property type="match status" value="1"/>
</dbReference>
<dbReference type="InterPro" id="IPR003661">
    <property type="entry name" value="HisK_dim/P_dom"/>
</dbReference>
<dbReference type="PANTHER" id="PTHR43711:SF1">
    <property type="entry name" value="HISTIDINE KINASE 1"/>
    <property type="match status" value="1"/>
</dbReference>
<dbReference type="SMART" id="SM00388">
    <property type="entry name" value="HisKA"/>
    <property type="match status" value="1"/>
</dbReference>
<feature type="coiled-coil region" evidence="12">
    <location>
        <begin position="370"/>
        <end position="404"/>
    </location>
</feature>
<comment type="caution">
    <text evidence="16">The sequence shown here is derived from an EMBL/GenBank/DDBJ whole genome shotgun (WGS) entry which is preliminary data.</text>
</comment>
<evidence type="ECO:0000313" key="16">
    <source>
        <dbReference type="EMBL" id="MBS2099953.1"/>
    </source>
</evidence>
<dbReference type="EC" id="2.7.13.3" evidence="3"/>
<dbReference type="RefSeq" id="WP_212217195.1">
    <property type="nucleotide sequence ID" value="NZ_JAGUCO010000017.1"/>
</dbReference>
<evidence type="ECO:0000256" key="13">
    <source>
        <dbReference type="SAM" id="Phobius"/>
    </source>
</evidence>
<keyword evidence="12" id="KW-0175">Coiled coil</keyword>
<dbReference type="PRINTS" id="PR00344">
    <property type="entry name" value="BCTRLSENSOR"/>
</dbReference>